<keyword evidence="3 11" id="KW-1134">Transmembrane beta strand</keyword>
<keyword evidence="17" id="KW-0675">Receptor</keyword>
<dbReference type="CDD" id="cd01347">
    <property type="entry name" value="ligand_gated_channel"/>
    <property type="match status" value="1"/>
</dbReference>
<keyword evidence="6" id="KW-0408">Iron</keyword>
<protein>
    <submittedName>
        <fullName evidence="17">Iron complex outermembrane receptor protein</fullName>
    </submittedName>
</protein>
<evidence type="ECO:0000313" key="18">
    <source>
        <dbReference type="Proteomes" id="UP000639010"/>
    </source>
</evidence>
<evidence type="ECO:0000256" key="2">
    <source>
        <dbReference type="ARBA" id="ARBA00022448"/>
    </source>
</evidence>
<dbReference type="PANTHER" id="PTHR32552">
    <property type="entry name" value="FERRICHROME IRON RECEPTOR-RELATED"/>
    <property type="match status" value="1"/>
</dbReference>
<organism evidence="17 18">
    <name type="scientific">Desulfomicrobium macestii</name>
    <dbReference type="NCBI Taxonomy" id="90731"/>
    <lineage>
        <taxon>Bacteria</taxon>
        <taxon>Pseudomonadati</taxon>
        <taxon>Thermodesulfobacteriota</taxon>
        <taxon>Desulfovibrionia</taxon>
        <taxon>Desulfovibrionales</taxon>
        <taxon>Desulfomicrobiaceae</taxon>
        <taxon>Desulfomicrobium</taxon>
    </lineage>
</organism>
<evidence type="ECO:0000256" key="10">
    <source>
        <dbReference type="ARBA" id="ARBA00023237"/>
    </source>
</evidence>
<comment type="caution">
    <text evidence="17">The sequence shown here is derived from an EMBL/GenBank/DDBJ whole genome shotgun (WGS) entry which is preliminary data.</text>
</comment>
<evidence type="ECO:0000256" key="8">
    <source>
        <dbReference type="ARBA" id="ARBA00023077"/>
    </source>
</evidence>
<keyword evidence="8 12" id="KW-0798">TonB box</keyword>
<evidence type="ECO:0000256" key="5">
    <source>
        <dbReference type="ARBA" id="ARBA00022692"/>
    </source>
</evidence>
<keyword evidence="4" id="KW-0410">Iron transport</keyword>
<dbReference type="SUPFAM" id="SSF56935">
    <property type="entry name" value="Porins"/>
    <property type="match status" value="1"/>
</dbReference>
<evidence type="ECO:0000256" key="9">
    <source>
        <dbReference type="ARBA" id="ARBA00023136"/>
    </source>
</evidence>
<keyword evidence="7" id="KW-0406">Ion transport</keyword>
<keyword evidence="18" id="KW-1185">Reference proteome</keyword>
<evidence type="ECO:0000256" key="6">
    <source>
        <dbReference type="ARBA" id="ARBA00023004"/>
    </source>
</evidence>
<evidence type="ECO:0000313" key="17">
    <source>
        <dbReference type="EMBL" id="MBE1426239.1"/>
    </source>
</evidence>
<dbReference type="PANTHER" id="PTHR32552:SF81">
    <property type="entry name" value="TONB-DEPENDENT OUTER MEMBRANE RECEPTOR"/>
    <property type="match status" value="1"/>
</dbReference>
<comment type="subcellular location">
    <subcellularLocation>
        <location evidence="1 11">Cell outer membrane</location>
        <topology evidence="1 11">Multi-pass membrane protein</topology>
    </subcellularLocation>
</comment>
<dbReference type="InterPro" id="IPR039426">
    <property type="entry name" value="TonB-dep_rcpt-like"/>
</dbReference>
<dbReference type="RefSeq" id="WP_192624266.1">
    <property type="nucleotide sequence ID" value="NZ_JADBGG010000023.1"/>
</dbReference>
<evidence type="ECO:0000256" key="11">
    <source>
        <dbReference type="PROSITE-ProRule" id="PRU01360"/>
    </source>
</evidence>
<feature type="domain" description="TonB-dependent receptor plug" evidence="16">
    <location>
        <begin position="50"/>
        <end position="154"/>
    </location>
</feature>
<reference evidence="17 18" key="1">
    <citation type="submission" date="2020-10" db="EMBL/GenBank/DDBJ databases">
        <title>Genomic Encyclopedia of Type Strains, Phase IV (KMG-IV): sequencing the most valuable type-strain genomes for metagenomic binning, comparative biology and taxonomic classification.</title>
        <authorList>
            <person name="Goeker M."/>
        </authorList>
    </citation>
    <scope>NUCLEOTIDE SEQUENCE [LARGE SCALE GENOMIC DNA]</scope>
    <source>
        <strain evidence="17 18">DSM 4194</strain>
    </source>
</reference>
<sequence length="693" mass="77331">MRNNSAMALLLCVLWLFLGGEAFCEQNSTGQANHLGTITVTAQKKEENPQSVPISMDAFSEYQLQDAGIDNAMALTGFASNLHLHRHNAFQNLIVIRGISTSQASLYSPAGFYVDDICYPSQFMPNLDLYDIERAEVLKGPQGTLYGRNTESGVVNIVTRQPDDEIRAKVLTEYSSFNTVRTGASVSGPVLEDRLFLGAAGQFKSSDGFMDNQADGSEPDQQHLNGRGTLRWTPTSRWDISLIAEGMCLDDHSGGHRVLDGPQATDFLDFSSDENQAYTEYGNSQVLRARHKGHGYEVVSISTLMAKHFDKLNDADMTAAQARRRYNKMNLSTRQYSQEIRVSSDKDGALQWLVGLHGFADNTKTDFSFINAVTGKTLMNPVADIDVYGLALFGQATWTPVDKLHLTAGLRLDHQQMDGTVEDFTKATTCSDDLTYNEILPKAVIAYDVTPEAMTYLSVSKGYMTGGYNFAMTPKPDTLTFDPEYSWNYELGLKTQWLGGRLLANAALFYIDITDKQVMEYDRSTLSKTITNAAKAHSQGVEVQLQAKPAPGWDFFGSAGYNESRFDDFTATQWNQTQTALIEKDYSDNFLPNAPRYTYSLGAQYRSENGLFARADLLGSGRFHGDEENLTTQEAYRTVNLRLGYELDNWSLYLWGKNIFDEEYCTFISPFEDTTVCLDGEPRTVGVTLIWNF</sequence>
<dbReference type="EMBL" id="JADBGG010000023">
    <property type="protein sequence ID" value="MBE1426239.1"/>
    <property type="molecule type" value="Genomic_DNA"/>
</dbReference>
<evidence type="ECO:0000259" key="16">
    <source>
        <dbReference type="Pfam" id="PF07715"/>
    </source>
</evidence>
<dbReference type="InterPro" id="IPR000531">
    <property type="entry name" value="Beta-barrel_TonB"/>
</dbReference>
<feature type="domain" description="TonB-dependent receptor-like beta-barrel" evidence="15">
    <location>
        <begin position="220"/>
        <end position="659"/>
    </location>
</feature>
<feature type="region of interest" description="Disordered" evidence="13">
    <location>
        <begin position="207"/>
        <end position="228"/>
    </location>
</feature>
<feature type="signal peptide" evidence="14">
    <location>
        <begin position="1"/>
        <end position="24"/>
    </location>
</feature>
<evidence type="ECO:0000256" key="12">
    <source>
        <dbReference type="RuleBase" id="RU003357"/>
    </source>
</evidence>
<evidence type="ECO:0000259" key="15">
    <source>
        <dbReference type="Pfam" id="PF00593"/>
    </source>
</evidence>
<gene>
    <name evidence="17" type="ORF">H4684_002903</name>
</gene>
<name>A0ABR9H6B3_9BACT</name>
<dbReference type="Pfam" id="PF00593">
    <property type="entry name" value="TonB_dep_Rec_b-barrel"/>
    <property type="match status" value="1"/>
</dbReference>
<evidence type="ECO:0000256" key="14">
    <source>
        <dbReference type="SAM" id="SignalP"/>
    </source>
</evidence>
<evidence type="ECO:0000256" key="3">
    <source>
        <dbReference type="ARBA" id="ARBA00022452"/>
    </source>
</evidence>
<dbReference type="PROSITE" id="PS52016">
    <property type="entry name" value="TONB_DEPENDENT_REC_3"/>
    <property type="match status" value="1"/>
</dbReference>
<evidence type="ECO:0000256" key="1">
    <source>
        <dbReference type="ARBA" id="ARBA00004571"/>
    </source>
</evidence>
<evidence type="ECO:0000256" key="4">
    <source>
        <dbReference type="ARBA" id="ARBA00022496"/>
    </source>
</evidence>
<keyword evidence="9 11" id="KW-0472">Membrane</keyword>
<keyword evidence="14" id="KW-0732">Signal</keyword>
<dbReference type="InterPro" id="IPR012910">
    <property type="entry name" value="Plug_dom"/>
</dbReference>
<comment type="similarity">
    <text evidence="11 12">Belongs to the TonB-dependent receptor family.</text>
</comment>
<evidence type="ECO:0000256" key="13">
    <source>
        <dbReference type="SAM" id="MobiDB-lite"/>
    </source>
</evidence>
<proteinExistence type="inferred from homology"/>
<dbReference type="Proteomes" id="UP000639010">
    <property type="component" value="Unassembled WGS sequence"/>
</dbReference>
<keyword evidence="5 11" id="KW-0812">Transmembrane</keyword>
<keyword evidence="2 11" id="KW-0813">Transport</keyword>
<feature type="chain" id="PRO_5045640778" evidence="14">
    <location>
        <begin position="25"/>
        <end position="693"/>
    </location>
</feature>
<dbReference type="Gene3D" id="2.40.170.20">
    <property type="entry name" value="TonB-dependent receptor, beta-barrel domain"/>
    <property type="match status" value="1"/>
</dbReference>
<accession>A0ABR9H6B3</accession>
<evidence type="ECO:0000256" key="7">
    <source>
        <dbReference type="ARBA" id="ARBA00023065"/>
    </source>
</evidence>
<dbReference type="InterPro" id="IPR036942">
    <property type="entry name" value="Beta-barrel_TonB_sf"/>
</dbReference>
<keyword evidence="10 11" id="KW-0998">Cell outer membrane</keyword>
<dbReference type="Pfam" id="PF07715">
    <property type="entry name" value="Plug"/>
    <property type="match status" value="1"/>
</dbReference>